<evidence type="ECO:0000313" key="4">
    <source>
        <dbReference type="Proteomes" id="UP001159641"/>
    </source>
</evidence>
<dbReference type="Gene3D" id="6.10.140.140">
    <property type="match status" value="1"/>
</dbReference>
<evidence type="ECO:0000256" key="1">
    <source>
        <dbReference type="SAM" id="MobiDB-lite"/>
    </source>
</evidence>
<keyword evidence="4" id="KW-1185">Reference proteome</keyword>
<evidence type="ECO:0000313" key="3">
    <source>
        <dbReference type="EMBL" id="KAJ8795504.1"/>
    </source>
</evidence>
<dbReference type="AlphaFoldDB" id="A0AB34HVV3"/>
<reference evidence="3 4" key="1">
    <citation type="submission" date="2022-11" db="EMBL/GenBank/DDBJ databases">
        <title>Whole genome sequence of Eschrichtius robustus ER-17-0199.</title>
        <authorList>
            <person name="Bruniche-Olsen A."/>
            <person name="Black A.N."/>
            <person name="Fields C.J."/>
            <person name="Walden K."/>
            <person name="Dewoody J.A."/>
        </authorList>
    </citation>
    <scope>NUCLEOTIDE SEQUENCE [LARGE SCALE GENOMIC DNA]</scope>
    <source>
        <strain evidence="3">ER-17-0199</strain>
        <tissue evidence="3">Blubber</tissue>
    </source>
</reference>
<comment type="caution">
    <text evidence="3">The sequence shown here is derived from an EMBL/GenBank/DDBJ whole genome shotgun (WGS) entry which is preliminary data.</text>
</comment>
<evidence type="ECO:0000259" key="2">
    <source>
        <dbReference type="PROSITE" id="PS50805"/>
    </source>
</evidence>
<protein>
    <recommendedName>
        <fullName evidence="2">KRAB domain-containing protein</fullName>
    </recommendedName>
</protein>
<dbReference type="PROSITE" id="PS50805">
    <property type="entry name" value="KRAB"/>
    <property type="match status" value="1"/>
</dbReference>
<feature type="region of interest" description="Disordered" evidence="1">
    <location>
        <begin position="1"/>
        <end position="59"/>
    </location>
</feature>
<name>A0AB34HVV3_ESCRO</name>
<feature type="compositionally biased region" description="Polar residues" evidence="1">
    <location>
        <begin position="19"/>
        <end position="36"/>
    </location>
</feature>
<dbReference type="CDD" id="cd07765">
    <property type="entry name" value="KRAB_A-box"/>
    <property type="match status" value="1"/>
</dbReference>
<dbReference type="InterPro" id="IPR001909">
    <property type="entry name" value="KRAB"/>
</dbReference>
<accession>A0AB34HVV3</accession>
<feature type="domain" description="KRAB" evidence="2">
    <location>
        <begin position="69"/>
        <end position="109"/>
    </location>
</feature>
<dbReference type="EMBL" id="JAIQCJ010000554">
    <property type="protein sequence ID" value="KAJ8795504.1"/>
    <property type="molecule type" value="Genomic_DNA"/>
</dbReference>
<dbReference type="GO" id="GO:0006355">
    <property type="term" value="P:regulation of DNA-templated transcription"/>
    <property type="evidence" value="ECO:0007669"/>
    <property type="project" value="InterPro"/>
</dbReference>
<dbReference type="SUPFAM" id="SSF109640">
    <property type="entry name" value="KRAB domain (Kruppel-associated box)"/>
    <property type="match status" value="1"/>
</dbReference>
<proteinExistence type="predicted"/>
<dbReference type="Pfam" id="PF01352">
    <property type="entry name" value="KRAB"/>
    <property type="match status" value="1"/>
</dbReference>
<organism evidence="3 4">
    <name type="scientific">Eschrichtius robustus</name>
    <name type="common">California gray whale</name>
    <name type="synonym">Eschrichtius gibbosus</name>
    <dbReference type="NCBI Taxonomy" id="9764"/>
    <lineage>
        <taxon>Eukaryota</taxon>
        <taxon>Metazoa</taxon>
        <taxon>Chordata</taxon>
        <taxon>Craniata</taxon>
        <taxon>Vertebrata</taxon>
        <taxon>Euteleostomi</taxon>
        <taxon>Mammalia</taxon>
        <taxon>Eutheria</taxon>
        <taxon>Laurasiatheria</taxon>
        <taxon>Artiodactyla</taxon>
        <taxon>Whippomorpha</taxon>
        <taxon>Cetacea</taxon>
        <taxon>Mysticeti</taxon>
        <taxon>Eschrichtiidae</taxon>
        <taxon>Eschrichtius</taxon>
    </lineage>
</organism>
<sequence length="109" mass="11956">MRPYPETAPLACVARGKQSKNGGASTNEGVSTNATEAPQMPERPEVPVSRRRPSPDAARAPRWLLGRSVTFRDVAVDFSQEEWGFLNPAKERTVHSCDVRDLPEPGLAE</sequence>
<gene>
    <name evidence="3" type="ORF">J1605_002816</name>
</gene>
<dbReference type="InterPro" id="IPR036051">
    <property type="entry name" value="KRAB_dom_sf"/>
</dbReference>
<dbReference type="Proteomes" id="UP001159641">
    <property type="component" value="Unassembled WGS sequence"/>
</dbReference>